<dbReference type="Proteomes" id="UP000311919">
    <property type="component" value="Unassembled WGS sequence"/>
</dbReference>
<organism evidence="4 5">
    <name type="scientific">Schistosoma japonicum</name>
    <name type="common">Blood fluke</name>
    <dbReference type="NCBI Taxonomy" id="6182"/>
    <lineage>
        <taxon>Eukaryota</taxon>
        <taxon>Metazoa</taxon>
        <taxon>Spiralia</taxon>
        <taxon>Lophotrochozoa</taxon>
        <taxon>Platyhelminthes</taxon>
        <taxon>Trematoda</taxon>
        <taxon>Digenea</taxon>
        <taxon>Strigeidida</taxon>
        <taxon>Schistosomatoidea</taxon>
        <taxon>Schistosomatidae</taxon>
        <taxon>Schistosoma</taxon>
    </lineage>
</organism>
<dbReference type="OrthoDB" id="201621at2759"/>
<dbReference type="GO" id="GO:0017118">
    <property type="term" value="F:lipoyltransferase activity"/>
    <property type="evidence" value="ECO:0007669"/>
    <property type="project" value="TreeGrafter"/>
</dbReference>
<dbReference type="InterPro" id="IPR004143">
    <property type="entry name" value="BPL_LPL_catalytic"/>
</dbReference>
<comment type="pathway">
    <text evidence="1">Protein modification; protein lipoylation via exogenous pathway; protein N(6)-(lipoyl)lysine from lipoate: step 2/2.</text>
</comment>
<keyword evidence="5" id="KW-1185">Reference proteome</keyword>
<proteinExistence type="inferred from homology"/>
<name>A0A4Z2CP24_SCHJA</name>
<evidence type="ECO:0000313" key="4">
    <source>
        <dbReference type="EMBL" id="TNN06057.1"/>
    </source>
</evidence>
<reference evidence="4 5" key="1">
    <citation type="submission" date="2019-03" db="EMBL/GenBank/DDBJ databases">
        <title>An improved genome assembly of the fluke Schistosoma japonicum.</title>
        <authorList>
            <person name="Hu W."/>
            <person name="Luo F."/>
            <person name="Yin M."/>
            <person name="Mo X."/>
            <person name="Sun C."/>
            <person name="Wu Q."/>
            <person name="Zhu B."/>
            <person name="Xiang M."/>
            <person name="Wang J."/>
            <person name="Wang Y."/>
            <person name="Zhang T."/>
            <person name="Xu B."/>
            <person name="Zheng H."/>
            <person name="Feng Z."/>
        </authorList>
    </citation>
    <scope>NUCLEOTIDE SEQUENCE [LARGE SCALE GENOMIC DNA]</scope>
    <source>
        <strain evidence="4">HuSjv2</strain>
        <tissue evidence="4">Worms</tissue>
    </source>
</reference>
<protein>
    <submittedName>
        <fullName evidence="4">Lipoyltransferase 1</fullName>
    </submittedName>
</protein>
<dbReference type="PANTHER" id="PTHR12561">
    <property type="entry name" value="LIPOATE-PROTEIN LIGASE"/>
    <property type="match status" value="1"/>
</dbReference>
<accession>A0A4Z2CP24</accession>
<dbReference type="Gene3D" id="3.30.930.10">
    <property type="entry name" value="Bira Bifunctional Protein, Domain 2"/>
    <property type="match status" value="1"/>
</dbReference>
<dbReference type="CDD" id="cd16443">
    <property type="entry name" value="LplA"/>
    <property type="match status" value="1"/>
</dbReference>
<dbReference type="SUPFAM" id="SSF55681">
    <property type="entry name" value="Class II aaRS and biotin synthetases"/>
    <property type="match status" value="1"/>
</dbReference>
<evidence type="ECO:0000256" key="2">
    <source>
        <dbReference type="ARBA" id="ARBA00008242"/>
    </source>
</evidence>
<dbReference type="GO" id="GO:0009249">
    <property type="term" value="P:protein lipoylation"/>
    <property type="evidence" value="ECO:0007669"/>
    <property type="project" value="InterPro"/>
</dbReference>
<dbReference type="GO" id="GO:0005739">
    <property type="term" value="C:mitochondrion"/>
    <property type="evidence" value="ECO:0007669"/>
    <property type="project" value="TreeGrafter"/>
</dbReference>
<evidence type="ECO:0000256" key="1">
    <source>
        <dbReference type="ARBA" id="ARBA00005085"/>
    </source>
</evidence>
<dbReference type="InterPro" id="IPR045864">
    <property type="entry name" value="aa-tRNA-synth_II/BPL/LPL"/>
</dbReference>
<keyword evidence="4" id="KW-0808">Transferase</keyword>
<dbReference type="AlphaFoldDB" id="A0A4Z2CP24"/>
<dbReference type="Pfam" id="PF21948">
    <property type="entry name" value="LplA-B_cat"/>
    <property type="match status" value="1"/>
</dbReference>
<dbReference type="InterPro" id="IPR004562">
    <property type="entry name" value="LipoylTrfase_LipoateP_Ligase"/>
</dbReference>
<dbReference type="STRING" id="6182.A0A4Z2CP24"/>
<comment type="similarity">
    <text evidence="2">Belongs to the LplA family.</text>
</comment>
<comment type="caution">
    <text evidence="4">The sequence shown here is derived from an EMBL/GenBank/DDBJ whole genome shotgun (WGS) entry which is preliminary data.</text>
</comment>
<evidence type="ECO:0000259" key="3">
    <source>
        <dbReference type="PROSITE" id="PS51733"/>
    </source>
</evidence>
<dbReference type="EMBL" id="SKCS01000484">
    <property type="protein sequence ID" value="TNN06057.1"/>
    <property type="molecule type" value="Genomic_DNA"/>
</dbReference>
<sequence>MTMLIGSNRFCIKLSSHINISTFYQQFTTLNQIFLLNSNDIYRNLAFEECLYYQYEKQLNLLKIDQLPWFTKILLWRNNPCIVIGRFQNVWKEVNLPLLYSNNMQLARRYSGGGAVYHDLGNLNISFIQPKRYMNRQQCMEFLQSVLQRLLISSNYLIHIGGRYDLWITEKGTSTSILQNKSKISGSSSKFGANMAYHHCTLLFDANLNNLSEVLKPTFVNLQTKATDSIQSPVKNLNVNIDILLNGIIEDGLKWISSKNDVNASNPIVTNVLEGQESQFIHSMKDFEQTLTSLKTWSWIYGSSPRFQLALEDYEPNLSHLTSQFGSIILDCDRGGIFKSIGFIDSQRCTSHSLKDFLSDVTSCLHGAECRTNSWDSILDHFISRKVIHHLNYENIPDEQLLIIKALKMVSSLF</sequence>
<feature type="domain" description="BPL/LPL catalytic" evidence="3">
    <location>
        <begin position="67"/>
        <end position="260"/>
    </location>
</feature>
<dbReference type="PROSITE" id="PS51733">
    <property type="entry name" value="BPL_LPL_CATALYTIC"/>
    <property type="match status" value="1"/>
</dbReference>
<gene>
    <name evidence="4" type="ORF">EWB00_008652</name>
</gene>
<dbReference type="PANTHER" id="PTHR12561:SF3">
    <property type="entry name" value="LIPOYLTRANSFERASE 1, MITOCHONDRIAL"/>
    <property type="match status" value="1"/>
</dbReference>
<evidence type="ECO:0000313" key="5">
    <source>
        <dbReference type="Proteomes" id="UP000311919"/>
    </source>
</evidence>
<dbReference type="UniPathway" id="UPA00537">
    <property type="reaction ID" value="UER00595"/>
</dbReference>